<dbReference type="InterPro" id="IPR044760">
    <property type="entry name" value="TRAPPC2L"/>
</dbReference>
<comment type="similarity">
    <text evidence="1">Belongs to the TRAPP small subunits family. Sedlin subfamily.</text>
</comment>
<proteinExistence type="inferred from homology"/>
<name>A0A1V9Y706_9STRA</name>
<keyword evidence="4" id="KW-1185">Reference proteome</keyword>
<dbReference type="Proteomes" id="UP000243217">
    <property type="component" value="Unassembled WGS sequence"/>
</dbReference>
<dbReference type="GO" id="GO:0005737">
    <property type="term" value="C:cytoplasm"/>
    <property type="evidence" value="ECO:0007669"/>
    <property type="project" value="GOC"/>
</dbReference>
<dbReference type="InterPro" id="IPR011012">
    <property type="entry name" value="Longin-like_dom_sf"/>
</dbReference>
<gene>
    <name evidence="3" type="ORF">THRCLA_23358</name>
</gene>
<evidence type="ECO:0000256" key="2">
    <source>
        <dbReference type="ARBA" id="ARBA00024408"/>
    </source>
</evidence>
<comment type="caution">
    <text evidence="3">The sequence shown here is derived from an EMBL/GenBank/DDBJ whole genome shotgun (WGS) entry which is preliminary data.</text>
</comment>
<sequence>MICCVAIVGANNNPLFVRSIEEDDDLSFHYIVHISLDIIEEKGMIRSDRKVDSCVIVVKLSKDDMYLGFLGPVEDYRVYGYVTNTLVKIIVVVQDAPIKESEMRNLFTELHKLYVNAMSNPFAIIGERIKSEKFEKKVYNLVLQHNHMLEASR</sequence>
<dbReference type="PANTHER" id="PTHR12403">
    <property type="entry name" value="TRAFFICKING PROTEIN PARTICLE COMPLEX SUBUNIT 2"/>
    <property type="match status" value="1"/>
</dbReference>
<reference evidence="3 4" key="1">
    <citation type="journal article" date="2014" name="Genome Biol. Evol.">
        <title>The secreted proteins of Achlya hypogyna and Thraustotheca clavata identify the ancestral oomycete secretome and reveal gene acquisitions by horizontal gene transfer.</title>
        <authorList>
            <person name="Misner I."/>
            <person name="Blouin N."/>
            <person name="Leonard G."/>
            <person name="Richards T.A."/>
            <person name="Lane C.E."/>
        </authorList>
    </citation>
    <scope>NUCLEOTIDE SEQUENCE [LARGE SCALE GENOMIC DNA]</scope>
    <source>
        <strain evidence="3 4">ATCC 34112</strain>
    </source>
</reference>
<dbReference type="InterPro" id="IPR006722">
    <property type="entry name" value="Sedlin"/>
</dbReference>
<organism evidence="3 4">
    <name type="scientific">Thraustotheca clavata</name>
    <dbReference type="NCBI Taxonomy" id="74557"/>
    <lineage>
        <taxon>Eukaryota</taxon>
        <taxon>Sar</taxon>
        <taxon>Stramenopiles</taxon>
        <taxon>Oomycota</taxon>
        <taxon>Saprolegniomycetes</taxon>
        <taxon>Saprolegniales</taxon>
        <taxon>Achlyaceae</taxon>
        <taxon>Thraustotheca</taxon>
    </lineage>
</organism>
<dbReference type="GO" id="GO:0006888">
    <property type="term" value="P:endoplasmic reticulum to Golgi vesicle-mediated transport"/>
    <property type="evidence" value="ECO:0007669"/>
    <property type="project" value="InterPro"/>
</dbReference>
<dbReference type="CDD" id="cd14854">
    <property type="entry name" value="TRAPPC2L"/>
    <property type="match status" value="1"/>
</dbReference>
<dbReference type="STRING" id="74557.A0A1V9Y706"/>
<dbReference type="EMBL" id="JNBS01004973">
    <property type="protein sequence ID" value="OQR81497.1"/>
    <property type="molecule type" value="Genomic_DNA"/>
</dbReference>
<evidence type="ECO:0000313" key="3">
    <source>
        <dbReference type="EMBL" id="OQR81497.1"/>
    </source>
</evidence>
<evidence type="ECO:0000256" key="1">
    <source>
        <dbReference type="ARBA" id="ARBA00006626"/>
    </source>
</evidence>
<dbReference type="SUPFAM" id="SSF64356">
    <property type="entry name" value="SNARE-like"/>
    <property type="match status" value="1"/>
</dbReference>
<dbReference type="Gene3D" id="3.30.450.70">
    <property type="match status" value="1"/>
</dbReference>
<accession>A0A1V9Y706</accession>
<dbReference type="AlphaFoldDB" id="A0A1V9Y706"/>
<evidence type="ECO:0000313" key="4">
    <source>
        <dbReference type="Proteomes" id="UP000243217"/>
    </source>
</evidence>
<protein>
    <recommendedName>
        <fullName evidence="2">Trafficking protein particle complex subunit 2-like protein</fullName>
    </recommendedName>
</protein>
<dbReference type="OrthoDB" id="10258445at2759"/>
<dbReference type="Pfam" id="PF04628">
    <property type="entry name" value="Sedlin_N"/>
    <property type="match status" value="1"/>
</dbReference>